<keyword evidence="2" id="KW-1133">Transmembrane helix</keyword>
<keyword evidence="2" id="KW-0812">Transmembrane</keyword>
<dbReference type="Pfam" id="PF12951">
    <property type="entry name" value="PATR"/>
    <property type="match status" value="28"/>
</dbReference>
<reference evidence="4" key="1">
    <citation type="journal article" date="2019" name="Int. J. Syst. Evol. Microbiol.">
        <title>The Global Catalogue of Microorganisms (GCM) 10K type strain sequencing project: providing services to taxonomists for standard genome sequencing and annotation.</title>
        <authorList>
            <consortium name="The Broad Institute Genomics Platform"/>
            <consortium name="The Broad Institute Genome Sequencing Center for Infectious Disease"/>
            <person name="Wu L."/>
            <person name="Ma J."/>
        </authorList>
    </citation>
    <scope>NUCLEOTIDE SEQUENCE [LARGE SCALE GENOMIC DNA]</scope>
    <source>
        <strain evidence="4">JCM 18053</strain>
    </source>
</reference>
<evidence type="ECO:0008006" key="5">
    <source>
        <dbReference type="Google" id="ProtNLM"/>
    </source>
</evidence>
<dbReference type="NCBIfam" id="TIGR02601">
    <property type="entry name" value="autotrns_rpt"/>
    <property type="match status" value="17"/>
</dbReference>
<dbReference type="InterPro" id="IPR013425">
    <property type="entry name" value="Autotrns_rpt"/>
</dbReference>
<organism evidence="3 4">
    <name type="scientific">Prosthecobacter algae</name>
    <dbReference type="NCBI Taxonomy" id="1144682"/>
    <lineage>
        <taxon>Bacteria</taxon>
        <taxon>Pseudomonadati</taxon>
        <taxon>Verrucomicrobiota</taxon>
        <taxon>Verrucomicrobiia</taxon>
        <taxon>Verrucomicrobiales</taxon>
        <taxon>Verrucomicrobiaceae</taxon>
        <taxon>Prosthecobacter</taxon>
    </lineage>
</organism>
<dbReference type="Proteomes" id="UP001499852">
    <property type="component" value="Unassembled WGS sequence"/>
</dbReference>
<dbReference type="InterPro" id="IPR011050">
    <property type="entry name" value="Pectin_lyase_fold/virulence"/>
</dbReference>
<keyword evidence="1" id="KW-0732">Signal</keyword>
<name>A0ABP9NUJ8_9BACT</name>
<evidence type="ECO:0000313" key="4">
    <source>
        <dbReference type="Proteomes" id="UP001499852"/>
    </source>
</evidence>
<dbReference type="InterPro" id="IPR013424">
    <property type="entry name" value="Ice-binding_C"/>
</dbReference>
<protein>
    <recommendedName>
        <fullName evidence="5">Secreted protein with PEP-CTERM sorting signal</fullName>
    </recommendedName>
</protein>
<evidence type="ECO:0000256" key="1">
    <source>
        <dbReference type="ARBA" id="ARBA00022729"/>
    </source>
</evidence>
<keyword evidence="4" id="KW-1185">Reference proteome</keyword>
<dbReference type="EMBL" id="BAABIA010000001">
    <property type="protein sequence ID" value="GAA5134491.1"/>
    <property type="molecule type" value="Genomic_DNA"/>
</dbReference>
<keyword evidence="2" id="KW-0472">Membrane</keyword>
<gene>
    <name evidence="3" type="ORF">GCM10023213_06300</name>
</gene>
<evidence type="ECO:0000256" key="2">
    <source>
        <dbReference type="SAM" id="Phobius"/>
    </source>
</evidence>
<comment type="caution">
    <text evidence="3">The sequence shown here is derived from an EMBL/GenBank/DDBJ whole genome shotgun (WGS) entry which is preliminary data.</text>
</comment>
<sequence>MRRHLKTPLTTLMLSTFSIWSVQLQGADLNWVGGPGNWDTTSLQWSGAAWNNSTLDTGVFSGPSGTVSLLEAISAGGLRFTSSGYTLSGNTLTLAPATGLNSPVIQVGTRGTFGDRATIASLLTGTKGFTKSGNGTLVLTNNGNTISGDISIEAGNLVVTNAGQLGTGTTAISVTGIANTGNPGFSGGSLILAGPGTGPGITLNREVSVAGRGPGAANASAALISVGNNTLAGGLTLSSGATESRVLATHGITNVTGGVYLGGGNGNVFYGNGNWIISGQVTGLDTAGDRFVKSGNIIGTTLWLQNNSNNYAQTLRIDGGTVRVGDNGALGINPTSQSVDINNGTLEVRTDTPASFLTRNVFVRDNTTGGIFVGRGMNSSSLLINQMVTFGDLRMFHTNTNLNVSGRNGYGISFTGVNNLIGAGGSNNASINNNSNGMLLLDANLWNQTDGTARTLSIGGNGDTTVTGSILAPVATLHNFTKNGTGTLVIGGNASSYKGVTAVTAGTLSINDVGAVAQTSQINLGNATTSPAALTYTGATATLDRTILLNTTTAPIYINSNGTGALTLTGTILNTVNGAHTLVLGGSGTADNTVNTVIPINTTPASVTSLQKIGQGTWVLNPTANNTFTGSTTISGGTLKLQEAAGNFDILPDAAAVIFNVDLFNQAAGGTLTYNGAAGLASTETVGALTLTAGAGTLRINPGAGGTAALTFASLATPSVGSGLNIVPGTGTVSIGGLATTSATTLPGNGRIYINGADFARSNSGVLVTPVYGVDDGFILTGSELAPTSHNLVTTETNTAAVTISSLKISGSQNVNQSGLLTINVGGNTSGGILQTGGSSSINGTGVTTAGTGDLVVRVDASGDTLNLVAPITATTTGGLTKNGLGTLILSGANAQTGTVTVNEGTLQMAAGGLLGATNIGLTVRQGATFDLNGINVGTVGSGNNSVNVLNGAGTITNNGGVAASLRVGNNNGSGYFTGIIQDGSAPLSLIKTGSGTLSLTGANTFSGPLVLLGGTLAVTSLSNIGAASAIGLGDASNDVSNAASLVFNGGTLQYTGATGTIYQTTQTPSVSTNRLFTLAGNATIDSSGSYGAPNLSRNANSATLIFNNTAPVAFSGTGTRTLTLQGDSTGDNQINLRLINNPAAGEALSVTKTGGGMWILGNNTNSYSGTTTISGGALRGQDTLSLPTASNLFLNGGVFETTGTFNRPLGTGAGQFRFVANGNGGFSAGELPLVVDWSGLGTPNWGSTTNFIRAGVLVLNSSTSLADVEVRGNFELGAGTAKALSLTTTAGSATVNLASGNTDGLTIGQIITGNANIPAGSYITAINSSTQFTISTTTGVLAGTGVASNSAGNGWREVQVNDNGTTNLDFATISGVLSGTGGLSKIGGGTLILGNANTYSGNTAIRQESVFATSIGAAGVTSSSFGTNVGGGIIELGNPANATTANLMYVGPGETTTRQINIVGTTGTRRIDSSGSGALILTNLVNTTAGSVNTVGGNKTLELQGTNTDANKVTSILADNGGSLRILKGGGGVWILDANNTYTGGTRVDGGLLGIASNASLGTAGPTGLTSQAVSNVATVNLATGNTSGLVVGMNVNGPGITYGDTIATIPNGSSFTLSASRTIPAGGELVFGGLLISNAGIFSTNAGGLTLSQPVILNNNTSSTFAGTAPITINANIYKATGTSDVPGLSNNLENGSVLTINGDFVNFDQTAGTRTVNIRGYGSTVWNGVIRNSATASVLTAWNIALAPDATFTMAGGTPNTYSGPTTLSNGILALNKVGALGTGTFAFNGGTLTTGFSGGLVGVNKITNAIQINGSPPRVAGTNSIEFGGSVALNASRNLQNDLTGPAELIISGGITNSAASTFTLYGSGNTLINSAYAAGTGVSGLQMSGTGNLTLTGTNLATGVLTASRGNIILSGTSGGTWNAGIVTLNAGGTLTLDNSAGENAAGRLFDTAANLFTVNGGTLNFIGDANGTSETTGILTVNNVQSWINMSGSGPNTLTFASVNFANSGSSLDLTGTPNLGSTNKLIFTTAPTLIPATTGIAPRIFVGGDFATYGANGVVPFTAYNNGNNLNTAAATDTLNVTTSISTTANRTLNALKINGTGLTLGGATLNRLTLTSGGLLNTGGNNTLSIPEIAFGTGTGFIQVNTGTTLEVNSSLTGTANWAKALDGTLQLNTPSFISGTQNLLNGTLKLNAGLNTLFPNQLLQMNIGTTLDLNGNTQYFAQLSGPGSLPGTGGSIISSTGTGTLVTNMNGGSTSFAGQIMGNINFARTGGNTLTLEMPQTYTGPTLLMGGTTTLRDDATILNTSAVDINYATLFLANNDNIQTSINNRLSDTAPITLRSGNLTYTGRLSTAATETVGTITLAQGANTLSANTGLGTITSADLTVAGLVRNPGTTLNFTGSQLGQQGNNARIMFTNPLTTVGSGALGAWAIVNSTDYAAYNTGRGVGIVGQGGFTGYDATFGSGNLTEIPATYLVNTTLAGNTSTGLLKIAGNASNNIFFTGGSDVLNLEFGGLLRSNNAFDTSIGTLSTRGILTAGGTETSGVRELVIFNNATGNPSYTGGTINPNTTVVTVGTTLGLRPGMVITNSNFPAGTTIVSIDAINQITVSQPSTNVAQQTSQTLTVGTIPLGATTVNSQVVTMSSTVGLASGMTISGTNIPTGTYIVSVDSPTQVTVSRPATATGSTITFTAGISNLIVNSVIADNGLGNSVSLVKSGGGIMNLSANNTYTGGTVVSQGTINLIGNGVVIPAGGVTLTGAAMVMNTNAGQIAASNAVTLNGSSTLTLFGNNTLDSLNFNNNGGASNPTVTTNGILTLSNATPITVTSSNPLTVPTIAGFLDIGTGAKTINTPEIQVFGNTVTRISPTLNISAAILSPGVTLNKTGNGVLQVSGQSIFTGGLNLNAGGILISGNSTPTYGGTGITSGPLGSGTLTAAAGTTILVDGSRSIGNDVTFGGTPLFDSTANTAWTLNLNGDINGLANGTANVQINNPLLTVALLGNIPNIGSITSFNKTGLGTLIFNATGYTGDFNAAALGNQAAVSLLHDGNVPNIGNSTVESISLGNVVFNPGIVGTITVGRAGANGPFVNAANKILVPASVSNVGNGLSVVNNNGYGLAVTAGATMSGTPVYTVTNATASNVTQGLYLNGVMSGSGFVKTGAGTIVLGNAGNNFTGNVNINQGVVSVDSDSHLGNASNLVLLNPQVGTATLRFTNDVTTSRIIQLSNTANLRAIEVTSGKTLELNSAFDLNAGAGAAAGLIKADRGTLVLNTANTGWSGPLTIAGGAVKTNLATTLGSGTISIINMGSALQLQGGITVPNPITIDTTVTAASTGSSQTFTGINSGGAIQALTGANVISNNITVVAAPTADNVGRNFGFGADSGASLALNGNISFTHASGGSNRNVIVYMGGAGNISFGGTLDNTNTALGNSFVFKTGSGSLTLTNANSMPDSEVRIYRGNLILNGAGSFGTSGLQAQVYQNGTLTLDNTVTNTANRFGSNRAVQLLGGTLNALPNASGSSHVSTGLLQINSGASTINMGAGGNQTITFASLTQSGGATLNLTGTFGTATNRLTFTTAPGLSPATTGLLARVLTNNNEFATYGANGVTTFTGYAAATNILSVGATQTFRATPATANSLTGNQILNALTLNTGVGSLNVGGLAGLNPTTLTITSGGILVNGTGTNATLSVPVVALAGAEGIVHVGSGITLDVSSGISGTGGLTKSLNGVLNFNQQQYYSGTTTVNAGTLNLNPGTTNTLFFNNTLTVNTGATVDLKNGVQFIGSLSSAGGGGNTDLSGGTVTNSGAEATLVTNSNSSFNGQITGSIYLNKTGTNTLNLQEANTYTGATLINGGTLSVSDKGTLANTTAITVSRGSLTLSNGNLYSLTNRINDAAPITLMGGNITLNGRGQSDASETLGNLTLVDGNNSIFTNLAGGAINTNRLDFGTFNRALTSTATLRFNALGGMGVIGSANRIFFSGGVPLTNNLIGPWAIVDREYATYDATYGVSALGQAGMANYDGSGLNTSPLPTDNVRFSTSGTTVLANDTTLGTLNFASQNAATVVNLNGKTLTVRGGGILFAQQTDNVDFSITNGTLTSGVLNSPSDLYLVQANYGGTNRTVTIGATIADNGTGALRLIKASGQNDGVMFLTGTNTYTGGTVVNSGTLTVGATGTLGLGGITVNQGTFTQQAGGVIPSQVLTMTGGSVATLAGANSLSGLNFVSNGGSGPLLNPTGTLTLTGGITSTPTAAGVISTVSNGIIDLNSNANFSVNVAATVVNGKDVAPWQSGLTINSVIQNGGIVKSGAGVLQLGGQSTFAGGVNVTAGGLIIGASSTPSGIGDSIITGPLGTGSVTMAAGTTLLGSTAVTVSNNFTFLGDTVFNGVNNITLNGITTLPSVWNAVVTAPQTTVTIADASPSVFTDIINKSGLGILVVGNYAGTIQAAGGLVFTGDGNGLGTLESLPLGGNLTLTGDTAITVNRSGSAPNARNKTLQRTSLTIPGNILSVSNQNGYGLEFTGGTTMTGPAHFAVGVATGSNVVQGLILSGPVDDGASTFGLIKSGPGTLVLNGVNTFGGVGQTIDILNGVLSVNSDAALGNAGNSVTLNVDLASGVGFRSTGTFSTARTFNLNQTNNVFEVTAGNVFTVTSPFSFSAATNLLHKYDNGVMEIAADNSGWNGPALGAPATLGTAGAIGGLNIHAGAVRLSHNNAAGTGAIVIAPNSSALGVALQLANNVTISNPLTTQGIGNQLIGGLNFGGHLQSVSGNNTYAGPITMPWDTAVGADAGSTLNITGGITNTLANHQLWFTGAGDINLSGTALAANTTATGFFAIQKFGTGTLTIGNANTVGISDATGFRVNAGTVLFNGTGTWTGAFSSTSTNYSLLPRSTLTVDNTANNISNRLGTSRLINFTGGNFNLIGNSAATTTESFGSPTFNRGYSVITVTAGAGGGANLVFSGQANNPGTAQNSGTAPSGASVLFRGSNLGATAANGVATIASTGGTGFTFVGQTGAAAAANKGILPWALVDASATGSGTSFATASTATSILRPLAANEYNAANAVVANNNALLTSGNTNVAANVTPNSITIEGNAGIAMGNGVLLSVSSGGVLVRAGSTSTISGGVINQGNTLSPLNFWTVGDLTVSSTINGGNGQTSGNIGFVKAGAGTLTLAPATSLVSGLSGLGINTMSGQLVLNGGTLKLGAGIKNALQTNNFVALNNATLDLNGNSQQILTLFGDASVANAGGIITSSTGTGSLFVNQDNAGRNWAGSIQGNVNFARAGQNTLTLYSSHNYTGTTLINGGTTTLRDEAAFTGTTAVTIAHATLLLDNNTSTTNLTNRLNDAASITLQGGTLTVQGRAQMASSEVLGAISADLGFNVINPLTGGTGINSMDVSLASLSRPAGSSATLIVQGTNLGTIGSNSRVTVGMLNGVATTPVTYSANGSGLTNNIVGGWAINGNDFLTYIPGLGLAALNQAGAAQYDFNNSFTGAGPTDNVRLTATTNVPNGGANINALSMTGTSIPLNFVTATDTLNITSGGLIGPNANQNIGATLDSGRLTAGGLTPGAISDLYLFNRTSTLQVNSRIIDNVNGSGSSVRVVLTPSGGAITYVNPLASYTGGTVVNGGTLNLSNTAATPVVPLASNPANGLIINGAAVQMNGFAGQVASGNIVTLNGGGSINYFGNNTQAGFVLNNIGSATTPVVQSFQTTPTAGSGANGVLTIGSNGVVATSSNVGVTSSLVGRFDFGSSPNTITVDTINANGINDIAPLQAALAVQGIVGSSGGITKLGPGVLQLSAQQIFTGGLTVSEGGLRNGVTNAGSRFALLTLNAGTRYDLANATTTWGSLSGSGEIFSYIGTPTLNVGFDNTNSTFSGQFSRFNAAAPNAVIINKVGTGVLTLDSAQNATTGSSGNITVSGGGITYSGAGKAFVSVPTATAPSSAVTFTVNSMGTLTLDNTLSNLNNRLSLNNAAGQLTIQGGTFAILGNSAAATTELINNTTFQNGGGTMTLLPDAAQQLNVTTTLGNANATGTGLIRGVSTTAAAGAATLTATITVQGSQGTGANGTTTMAIRPDFVVDSSASGIGTGFLVRDSVATNRVRALTTAELNQTPTTWATTQNAGVLGTAALIRNNTNANSLTFDGTASLASGLDAAFGNYGPGGTLLTQSLNVAGLLALDASSVTTSVGSLAGNAGNTIKLHTLGSSVMNVDSYFAIGSTGGFNKAGDGTLNLNRATYFTGGFVINGGTVNLPAGVDKSIVVAPTSGTPALNALQVNAGTLNLNGSTQVFGSISTNNALPGTGGTITNSSGTAASLTATGGGTFGGQIIGNLSLTRTGNNTLLLTSANSYTGSTTVRGGVLQLRDSGSISSTAGMALNYGTLNWDNFGLNTLADPNPTRLAPSNPVSLLGGTLQVVGGGSIDTVVNLNTVTAAGGSSTINVLPFINEGSTVRLNIGNLVRDVNNRSGVNFNGFTTNNSSGTSTLGGQGLSINGQIILNQINGTAFSASNLVDGLIGGWAVADGNTFATYVNGFGVSVMGQTTQNIVAPGFTGTDISLATVATGNYSDTSARTLTGAKVANSWRFAPGATQAITFSSGATAALDVGIITNAAFSTTLTATDATNTIQGTGAELYFYVNQNVLQINTAIIGSAALVSNGGATLRLSPAFASNTYTGGTFVQRGTLNLQAATGLIAIPGDLSIDNAAVTMSTTPNQIAPSSNITFRGAGNITFANYSTATTQTLASLNFINEGGNTNPNLSYGTPTALSTIVLTSATPISATNNSNSTIPTIRAETAGLPFSALQFSSSDPVILVNAGLAETGLSIGVPITQHANMLTLTKTGAGALALSGASTFTTGFTLSQGTLIFGASSTGTVPTITNGPVGTGTLTIAGGTTILSDNTARTIGNATTVNGDFTFGGVLAGHNLTLSGAMNLGATGRSIAVPSPAVTATLSGPISSTATGTALTKTGNGTLLLSSASSNLGGAGIAVTGGILRNGINNAIPATSPISVSAGAGYDLNNFDQTLAGISGAGFITNSGNSTKTLTAGDASNTTFSGVLTDNDTVNTSSRLALVKAGSGTLSLSHVANDYTGATTINGGVLEVTKLANGGTVSSIGNSANTAANLVINGADSTLRYVGSGDSTDRSFTIGTAGGAIHSSGTGAVNFTSTVAPTLAGTNTARTFTLSGTNTGANTFAAPLGNNGTGATSLVKAGAGTWVLTGVNSYTGGTTVNGGILQVGTNTSLTATTGAGPVSVAAGGTLAGTGTIAGNTTIAAGAVLSPGDSTAVLAVDRNGNLSITGTLGTALGGTADGQIRMNISMPTLNSSGFADANTLAPTSAFDYYTNVLSPAEKDLWNAAQAAGAHNYDFISVTGALTLTNGAAGAPTLAVTADGYTTYAFGDIFNLFDWNTLTTRDSGGIGTFDPGSMDNLLLPTLGAGLTWDTSLFTTAGIIVVVPEPSRALLMLLAFMVIGLRRRRSM</sequence>
<proteinExistence type="predicted"/>
<dbReference type="SUPFAM" id="SSF51126">
    <property type="entry name" value="Pectin lyase-like"/>
    <property type="match status" value="2"/>
</dbReference>
<dbReference type="NCBIfam" id="TIGR02595">
    <property type="entry name" value="PEP_CTERM"/>
    <property type="match status" value="1"/>
</dbReference>
<accession>A0ABP9NUJ8</accession>
<evidence type="ECO:0000313" key="3">
    <source>
        <dbReference type="EMBL" id="GAA5134491.1"/>
    </source>
</evidence>
<feature type="transmembrane region" description="Helical" evidence="2">
    <location>
        <begin position="7440"/>
        <end position="7464"/>
    </location>
</feature>